<dbReference type="Gene3D" id="1.20.1050.10">
    <property type="match status" value="1"/>
</dbReference>
<evidence type="ECO:0000256" key="1">
    <source>
        <dbReference type="SAM" id="MobiDB-lite"/>
    </source>
</evidence>
<name>A0ABV3L3V4_9RHOB</name>
<dbReference type="Gene3D" id="3.40.30.10">
    <property type="entry name" value="Glutaredoxin"/>
    <property type="match status" value="1"/>
</dbReference>
<dbReference type="PANTHER" id="PTHR43968:SF6">
    <property type="entry name" value="GLUTATHIONE S-TRANSFERASE OMEGA"/>
    <property type="match status" value="1"/>
</dbReference>
<keyword evidence="4" id="KW-1185">Reference proteome</keyword>
<feature type="domain" description="GST N-terminal" evidence="2">
    <location>
        <begin position="3"/>
        <end position="84"/>
    </location>
</feature>
<proteinExistence type="predicted"/>
<feature type="region of interest" description="Disordered" evidence="1">
    <location>
        <begin position="212"/>
        <end position="233"/>
    </location>
</feature>
<sequence length="233" mass="25482">MTHILALADPAHSSWSMRIGLLVQRFGLPVSLTFADLYTSDFPKMLAEFAPARTVPALKLEDGTVVCESLAIAEELASRFPDAGLWPQDTAARAHARGLTAEMHAGFVVLRDKCPMNLRTTYANTPLQAEVQADLDRLEDIWGRARDRFAADGPWLCGPYSIADAFYAPVAGRIAGYGLKVGPVSAAYTAAHLADPAFRAWREMGLAQGPHQATYDRPYPQRSWPEPADLNQS</sequence>
<dbReference type="PANTHER" id="PTHR43968">
    <property type="match status" value="1"/>
</dbReference>
<evidence type="ECO:0000259" key="2">
    <source>
        <dbReference type="PROSITE" id="PS50404"/>
    </source>
</evidence>
<dbReference type="CDD" id="cd03194">
    <property type="entry name" value="GST_C_3"/>
    <property type="match status" value="1"/>
</dbReference>
<accession>A0ABV3L3V4</accession>
<dbReference type="InterPro" id="IPR036282">
    <property type="entry name" value="Glutathione-S-Trfase_C_sf"/>
</dbReference>
<dbReference type="InterPro" id="IPR004045">
    <property type="entry name" value="Glutathione_S-Trfase_N"/>
</dbReference>
<dbReference type="InterPro" id="IPR036249">
    <property type="entry name" value="Thioredoxin-like_sf"/>
</dbReference>
<evidence type="ECO:0000313" key="4">
    <source>
        <dbReference type="Proteomes" id="UP001553161"/>
    </source>
</evidence>
<dbReference type="InterPro" id="IPR050983">
    <property type="entry name" value="GST_Omega/HSP26"/>
</dbReference>
<dbReference type="RefSeq" id="WP_366191472.1">
    <property type="nucleotide sequence ID" value="NZ_JBFBVU010000002.1"/>
</dbReference>
<dbReference type="Proteomes" id="UP001553161">
    <property type="component" value="Unassembled WGS sequence"/>
</dbReference>
<reference evidence="3 4" key="1">
    <citation type="submission" date="2024-07" db="EMBL/GenBank/DDBJ databases">
        <authorList>
            <person name="Kang M."/>
        </authorList>
    </citation>
    <scope>NUCLEOTIDE SEQUENCE [LARGE SCALE GENOMIC DNA]</scope>
    <source>
        <strain evidence="3 4">DFM31</strain>
    </source>
</reference>
<organism evidence="3 4">
    <name type="scientific">Meridianimarinicoccus marinus</name>
    <dbReference type="NCBI Taxonomy" id="3231483"/>
    <lineage>
        <taxon>Bacteria</taxon>
        <taxon>Pseudomonadati</taxon>
        <taxon>Pseudomonadota</taxon>
        <taxon>Alphaproteobacteria</taxon>
        <taxon>Rhodobacterales</taxon>
        <taxon>Paracoccaceae</taxon>
        <taxon>Meridianimarinicoccus</taxon>
    </lineage>
</organism>
<dbReference type="PROSITE" id="PS50404">
    <property type="entry name" value="GST_NTER"/>
    <property type="match status" value="1"/>
</dbReference>
<evidence type="ECO:0000313" key="3">
    <source>
        <dbReference type="EMBL" id="MEV8465780.1"/>
    </source>
</evidence>
<dbReference type="EMBL" id="JBFBVU010000002">
    <property type="protein sequence ID" value="MEV8465780.1"/>
    <property type="molecule type" value="Genomic_DNA"/>
</dbReference>
<dbReference type="Pfam" id="PF13409">
    <property type="entry name" value="GST_N_2"/>
    <property type="match status" value="1"/>
</dbReference>
<protein>
    <submittedName>
        <fullName evidence="3">Glutathione S-transferase</fullName>
    </submittedName>
</protein>
<gene>
    <name evidence="3" type="ORF">AB0T83_03155</name>
</gene>
<comment type="caution">
    <text evidence="3">The sequence shown here is derived from an EMBL/GenBank/DDBJ whole genome shotgun (WGS) entry which is preliminary data.</text>
</comment>
<dbReference type="SUPFAM" id="SSF47616">
    <property type="entry name" value="GST C-terminal domain-like"/>
    <property type="match status" value="1"/>
</dbReference>
<dbReference type="SUPFAM" id="SSF52833">
    <property type="entry name" value="Thioredoxin-like"/>
    <property type="match status" value="1"/>
</dbReference>